<accession>A0AAF0CBK0</accession>
<proteinExistence type="predicted"/>
<dbReference type="EMBL" id="CP118166">
    <property type="protein sequence ID" value="WDI31150.1"/>
    <property type="molecule type" value="Genomic_DNA"/>
</dbReference>
<dbReference type="KEGG" id="hfl:PUV54_14460"/>
<dbReference type="Proteomes" id="UP001214043">
    <property type="component" value="Chromosome"/>
</dbReference>
<protein>
    <submittedName>
        <fullName evidence="2">Uncharacterized protein</fullName>
    </submittedName>
</protein>
<dbReference type="AlphaFoldDB" id="A0AAF0CBK0"/>
<name>A0AAF0CBK0_9PROT</name>
<sequence>MGCIRFFGFGLTALAAACSGGGDSVEEGVQDMMPAQIATADVQQIENGEQSASTPASGQTRGRQASVKALPDGAVRVKRIEIIDRHGFEKPMAAMTMLVPADWQGKGGIVWGHNTNCGAGSGYTTDFYAASPDGLSRAHLFPSYTWVWNNFSGGAGAGGCPFLQIRNVEGYLNYLVSQTRGGARVLDFRPRPDIAATYKQLESNMPMAGGEMRSWVESGEVLIAYNENGTELRESIAAAVVFNMTIQHASMGMPASEIITGAAMPGFAMRAPSGQLDFEFTEMLRKTIRQTPEWSQRIARHNSKIAQTNLKGARDRSRIIAQTGEEIRQIQSDTWRTQSESFDRMSRETSESIRGVETYNDPYYGGTVELDHTYDSAWQLNDGTYVLTNDTMFEPFRDLGVDGQRLKAVE</sequence>
<feature type="compositionally biased region" description="Polar residues" evidence="1">
    <location>
        <begin position="45"/>
        <end position="63"/>
    </location>
</feature>
<gene>
    <name evidence="2" type="ORF">PUV54_14460</name>
</gene>
<evidence type="ECO:0000256" key="1">
    <source>
        <dbReference type="SAM" id="MobiDB-lite"/>
    </source>
</evidence>
<evidence type="ECO:0000313" key="2">
    <source>
        <dbReference type="EMBL" id="WDI31150.1"/>
    </source>
</evidence>
<dbReference type="RefSeq" id="WP_274492973.1">
    <property type="nucleotide sequence ID" value="NZ_CP118166.1"/>
</dbReference>
<organism evidence="2 3">
    <name type="scientific">Hyphococcus flavus</name>
    <dbReference type="NCBI Taxonomy" id="1866326"/>
    <lineage>
        <taxon>Bacteria</taxon>
        <taxon>Pseudomonadati</taxon>
        <taxon>Pseudomonadota</taxon>
        <taxon>Alphaproteobacteria</taxon>
        <taxon>Parvularculales</taxon>
        <taxon>Parvularculaceae</taxon>
        <taxon>Hyphococcus</taxon>
    </lineage>
</organism>
<reference evidence="2" key="1">
    <citation type="submission" date="2023-02" db="EMBL/GenBank/DDBJ databases">
        <title>Genome sequence of Hyphococcus flavus.</title>
        <authorList>
            <person name="Rong J.-C."/>
            <person name="Zhao Q."/>
            <person name="Yi M."/>
            <person name="Wu J.-Y."/>
        </authorList>
    </citation>
    <scope>NUCLEOTIDE SEQUENCE</scope>
    <source>
        <strain evidence="2">MCCC 1K03223</strain>
    </source>
</reference>
<dbReference type="PROSITE" id="PS51257">
    <property type="entry name" value="PROKAR_LIPOPROTEIN"/>
    <property type="match status" value="1"/>
</dbReference>
<evidence type="ECO:0000313" key="3">
    <source>
        <dbReference type="Proteomes" id="UP001214043"/>
    </source>
</evidence>
<keyword evidence="3" id="KW-1185">Reference proteome</keyword>
<feature type="region of interest" description="Disordered" evidence="1">
    <location>
        <begin position="45"/>
        <end position="67"/>
    </location>
</feature>